<dbReference type="PROSITE" id="PS50043">
    <property type="entry name" value="HTH_LUXR_2"/>
    <property type="match status" value="1"/>
</dbReference>
<dbReference type="InterPro" id="IPR016032">
    <property type="entry name" value="Sig_transdc_resp-reg_C-effctor"/>
</dbReference>
<evidence type="ECO:0000259" key="4">
    <source>
        <dbReference type="PROSITE" id="PS50043"/>
    </source>
</evidence>
<dbReference type="PRINTS" id="PR00038">
    <property type="entry name" value="HTHLUXR"/>
</dbReference>
<dbReference type="Pfam" id="PF03472">
    <property type="entry name" value="Autoind_bind"/>
    <property type="match status" value="1"/>
</dbReference>
<keyword evidence="3" id="KW-0804">Transcription</keyword>
<gene>
    <name evidence="5" type="ORF">IC609_07815</name>
</gene>
<keyword evidence="6" id="KW-1185">Reference proteome</keyword>
<name>A0A927FH36_9BURK</name>
<dbReference type="InterPro" id="IPR036388">
    <property type="entry name" value="WH-like_DNA-bd_sf"/>
</dbReference>
<keyword evidence="2" id="KW-0238">DNA-binding</keyword>
<dbReference type="Pfam" id="PF00196">
    <property type="entry name" value="GerE"/>
    <property type="match status" value="1"/>
</dbReference>
<protein>
    <submittedName>
        <fullName evidence="5">Autoinducer binding domain-containing protein</fullName>
    </submittedName>
</protein>
<evidence type="ECO:0000256" key="3">
    <source>
        <dbReference type="ARBA" id="ARBA00023163"/>
    </source>
</evidence>
<dbReference type="GO" id="GO:0003677">
    <property type="term" value="F:DNA binding"/>
    <property type="evidence" value="ECO:0007669"/>
    <property type="project" value="UniProtKB-KW"/>
</dbReference>
<dbReference type="AlphaFoldDB" id="A0A927FH36"/>
<dbReference type="Proteomes" id="UP000647424">
    <property type="component" value="Unassembled WGS sequence"/>
</dbReference>
<proteinExistence type="predicted"/>
<feature type="domain" description="HTH luxR-type" evidence="4">
    <location>
        <begin position="169"/>
        <end position="234"/>
    </location>
</feature>
<dbReference type="SMART" id="SM00421">
    <property type="entry name" value="HTH_LUXR"/>
    <property type="match status" value="1"/>
</dbReference>
<evidence type="ECO:0000313" key="5">
    <source>
        <dbReference type="EMBL" id="MBD8050447.1"/>
    </source>
</evidence>
<dbReference type="EMBL" id="JACYFT010000002">
    <property type="protein sequence ID" value="MBD8050447.1"/>
    <property type="molecule type" value="Genomic_DNA"/>
</dbReference>
<evidence type="ECO:0000313" key="6">
    <source>
        <dbReference type="Proteomes" id="UP000647424"/>
    </source>
</evidence>
<dbReference type="Gene3D" id="1.10.10.10">
    <property type="entry name" value="Winged helix-like DNA-binding domain superfamily/Winged helix DNA-binding domain"/>
    <property type="match status" value="1"/>
</dbReference>
<dbReference type="SUPFAM" id="SSF46894">
    <property type="entry name" value="C-terminal effector domain of the bipartite response regulators"/>
    <property type="match status" value="1"/>
</dbReference>
<dbReference type="InterPro" id="IPR000792">
    <property type="entry name" value="Tscrpt_reg_LuxR_C"/>
</dbReference>
<dbReference type="CDD" id="cd06170">
    <property type="entry name" value="LuxR_C_like"/>
    <property type="match status" value="1"/>
</dbReference>
<dbReference type="Gene3D" id="3.30.450.80">
    <property type="entry name" value="Transcription factor LuxR-like, autoinducer-binding domain"/>
    <property type="match status" value="1"/>
</dbReference>
<dbReference type="RefSeq" id="WP_191818961.1">
    <property type="nucleotide sequence ID" value="NZ_JACYFT010000002.1"/>
</dbReference>
<dbReference type="InterPro" id="IPR005143">
    <property type="entry name" value="TF_LuxR_autoind-bd_dom"/>
</dbReference>
<comment type="caution">
    <text evidence="5">The sequence shown here is derived from an EMBL/GenBank/DDBJ whole genome shotgun (WGS) entry which is preliminary data.</text>
</comment>
<dbReference type="InterPro" id="IPR036693">
    <property type="entry name" value="TF_LuxR_autoind-bd_dom_sf"/>
</dbReference>
<dbReference type="SUPFAM" id="SSF75516">
    <property type="entry name" value="Pheromone-binding domain of LuxR-like quorum-sensing transcription factors"/>
    <property type="match status" value="1"/>
</dbReference>
<evidence type="ECO:0000256" key="1">
    <source>
        <dbReference type="ARBA" id="ARBA00023015"/>
    </source>
</evidence>
<dbReference type="PANTHER" id="PTHR44688:SF16">
    <property type="entry name" value="DNA-BINDING TRANSCRIPTIONAL ACTIVATOR DEVR_DOSR"/>
    <property type="match status" value="1"/>
</dbReference>
<sequence length="237" mass="26391">MHSWHEDLLNLLVTPVTSPQAIFADIERAAYKLGFEHVAYGFQAPYPVTQPTVTTINNYPTDWQAHYHRSGYMHTDPAVLHGRRSTQPLLWTRQTFADNPALWQDAQDHGIRTGWGQSSIEANGSGSLLCVCRSHELVTPRELQAKEQQMRWLVQVAHISLSRALVAAQSACASTLTARERETLQWTADGKSAQDIADILTLSKSAVDFHIANSLKKLNTPNKTAAVAKAVQLGWLR</sequence>
<dbReference type="GO" id="GO:0006355">
    <property type="term" value="P:regulation of DNA-templated transcription"/>
    <property type="evidence" value="ECO:0007669"/>
    <property type="project" value="InterPro"/>
</dbReference>
<accession>A0A927FH36</accession>
<organism evidence="5 6">
    <name type="scientific">Limnohabitans radicicola</name>
    <dbReference type="NCBI Taxonomy" id="2771427"/>
    <lineage>
        <taxon>Bacteria</taxon>
        <taxon>Pseudomonadati</taxon>
        <taxon>Pseudomonadota</taxon>
        <taxon>Betaproteobacteria</taxon>
        <taxon>Burkholderiales</taxon>
        <taxon>Comamonadaceae</taxon>
        <taxon>Limnohabitans</taxon>
    </lineage>
</organism>
<dbReference type="PANTHER" id="PTHR44688">
    <property type="entry name" value="DNA-BINDING TRANSCRIPTIONAL ACTIVATOR DEVR_DOSR"/>
    <property type="match status" value="1"/>
</dbReference>
<keyword evidence="1" id="KW-0805">Transcription regulation</keyword>
<reference evidence="5" key="1">
    <citation type="submission" date="2020-09" db="EMBL/GenBank/DDBJ databases">
        <title>Genome seq and assembly of Limnohabitants sp.</title>
        <authorList>
            <person name="Chhetri G."/>
        </authorList>
    </citation>
    <scope>NUCLEOTIDE SEQUENCE</scope>
    <source>
        <strain evidence="5">JUR4</strain>
    </source>
</reference>
<evidence type="ECO:0000256" key="2">
    <source>
        <dbReference type="ARBA" id="ARBA00023125"/>
    </source>
</evidence>